<protein>
    <submittedName>
        <fullName evidence="4">Uncharacterized protein</fullName>
    </submittedName>
</protein>
<dbReference type="PANTHER" id="PTHR34224">
    <property type="entry name" value="INTERACTOR OF CONSTITUTIVE ACTIVE ROPS 2, CHLOROPLASTIC-RELATED"/>
    <property type="match status" value="1"/>
</dbReference>
<comment type="similarity">
    <text evidence="1">Belongs to the ICR family.</text>
</comment>
<keyword evidence="5" id="KW-1185">Reference proteome</keyword>
<evidence type="ECO:0000256" key="3">
    <source>
        <dbReference type="SAM" id="MobiDB-lite"/>
    </source>
</evidence>
<name>A0A5J5BQE3_9ASTE</name>
<gene>
    <name evidence="4" type="ORF">F0562_021826</name>
</gene>
<evidence type="ECO:0000313" key="5">
    <source>
        <dbReference type="Proteomes" id="UP000325577"/>
    </source>
</evidence>
<feature type="compositionally biased region" description="Basic and acidic residues" evidence="3">
    <location>
        <begin position="134"/>
        <end position="145"/>
    </location>
</feature>
<dbReference type="AlphaFoldDB" id="A0A5J5BQE3"/>
<accession>A0A5J5BQE3</accession>
<keyword evidence="2" id="KW-0175">Coiled coil</keyword>
<feature type="compositionally biased region" description="Polar residues" evidence="3">
    <location>
        <begin position="32"/>
        <end position="43"/>
    </location>
</feature>
<dbReference type="Proteomes" id="UP000325577">
    <property type="component" value="Linkage Group LG11"/>
</dbReference>
<dbReference type="OrthoDB" id="1932291at2759"/>
<dbReference type="EMBL" id="CM018034">
    <property type="protein sequence ID" value="KAA8543997.1"/>
    <property type="molecule type" value="Genomic_DNA"/>
</dbReference>
<dbReference type="InterPro" id="IPR029688">
    <property type="entry name" value="ICR"/>
</dbReference>
<feature type="compositionally biased region" description="Basic and acidic residues" evidence="3">
    <location>
        <begin position="44"/>
        <end position="73"/>
    </location>
</feature>
<feature type="region of interest" description="Disordered" evidence="3">
    <location>
        <begin position="1"/>
        <end position="145"/>
    </location>
</feature>
<sequence length="234" mass="25955">MQTPKARNGSTEAPQKIAPRAVHQLKIPGLEANSTSSSNQASRTPKDRSPKVTERRSPRSPVPEKRRPSRVSELESQISQLQEDLKKVKDQLSSSESRKKRAQQDAVESKKQLSAISSKLKDSQKQLLELSASEESHVIESQKISHEQDRAWQSELKAIQKQQSVDSVALSSAMSEIQRLKVQLEMVAESEAAQTKHADSAHAELQSLKENLAETVSLVDNMKNQLRDCKASGS</sequence>
<reference evidence="4 5" key="1">
    <citation type="submission" date="2019-09" db="EMBL/GenBank/DDBJ databases">
        <title>A chromosome-level genome assembly of the Chinese tupelo Nyssa sinensis.</title>
        <authorList>
            <person name="Yang X."/>
            <person name="Kang M."/>
            <person name="Yang Y."/>
            <person name="Xiong H."/>
            <person name="Wang M."/>
            <person name="Zhang Z."/>
            <person name="Wang Z."/>
            <person name="Wu H."/>
            <person name="Ma T."/>
            <person name="Liu J."/>
            <person name="Xi Z."/>
        </authorList>
    </citation>
    <scope>NUCLEOTIDE SEQUENCE [LARGE SCALE GENOMIC DNA]</scope>
    <source>
        <strain evidence="4">J267</strain>
        <tissue evidence="4">Leaf</tissue>
    </source>
</reference>
<evidence type="ECO:0000256" key="1">
    <source>
        <dbReference type="ARBA" id="ARBA00009778"/>
    </source>
</evidence>
<evidence type="ECO:0000256" key="2">
    <source>
        <dbReference type="ARBA" id="ARBA00023054"/>
    </source>
</evidence>
<dbReference type="PANTHER" id="PTHR34224:SF18">
    <property type="entry name" value="INTERACTOR OF CONSTITUTIVE ACTIVE ROPS 3"/>
    <property type="match status" value="1"/>
</dbReference>
<feature type="compositionally biased region" description="Polar residues" evidence="3">
    <location>
        <begin position="1"/>
        <end position="13"/>
    </location>
</feature>
<proteinExistence type="inferred from homology"/>
<evidence type="ECO:0000313" key="4">
    <source>
        <dbReference type="EMBL" id="KAA8543997.1"/>
    </source>
</evidence>
<organism evidence="4 5">
    <name type="scientific">Nyssa sinensis</name>
    <dbReference type="NCBI Taxonomy" id="561372"/>
    <lineage>
        <taxon>Eukaryota</taxon>
        <taxon>Viridiplantae</taxon>
        <taxon>Streptophyta</taxon>
        <taxon>Embryophyta</taxon>
        <taxon>Tracheophyta</taxon>
        <taxon>Spermatophyta</taxon>
        <taxon>Magnoliopsida</taxon>
        <taxon>eudicotyledons</taxon>
        <taxon>Gunneridae</taxon>
        <taxon>Pentapetalae</taxon>
        <taxon>asterids</taxon>
        <taxon>Cornales</taxon>
        <taxon>Nyssaceae</taxon>
        <taxon>Nyssa</taxon>
    </lineage>
</organism>